<organism evidence="2 3">
    <name type="scientific">Hemibagrus wyckioides</name>
    <dbReference type="NCBI Taxonomy" id="337641"/>
    <lineage>
        <taxon>Eukaryota</taxon>
        <taxon>Metazoa</taxon>
        <taxon>Chordata</taxon>
        <taxon>Craniata</taxon>
        <taxon>Vertebrata</taxon>
        <taxon>Euteleostomi</taxon>
        <taxon>Actinopterygii</taxon>
        <taxon>Neopterygii</taxon>
        <taxon>Teleostei</taxon>
        <taxon>Ostariophysi</taxon>
        <taxon>Siluriformes</taxon>
        <taxon>Bagridae</taxon>
        <taxon>Hemibagrus</taxon>
    </lineage>
</organism>
<dbReference type="EMBL" id="JAHKSW010000019">
    <property type="protein sequence ID" value="KAG7320357.1"/>
    <property type="molecule type" value="Genomic_DNA"/>
</dbReference>
<feature type="compositionally biased region" description="Polar residues" evidence="1">
    <location>
        <begin position="101"/>
        <end position="115"/>
    </location>
</feature>
<feature type="region of interest" description="Disordered" evidence="1">
    <location>
        <begin position="1"/>
        <end position="34"/>
    </location>
</feature>
<evidence type="ECO:0000313" key="3">
    <source>
        <dbReference type="Proteomes" id="UP000824219"/>
    </source>
</evidence>
<accession>A0A9D3NGF6</accession>
<dbReference type="AlphaFoldDB" id="A0A9D3NGF6"/>
<protein>
    <submittedName>
        <fullName evidence="2">Uncharacterized protein</fullName>
    </submittedName>
</protein>
<evidence type="ECO:0000313" key="2">
    <source>
        <dbReference type="EMBL" id="KAG7320357.1"/>
    </source>
</evidence>
<proteinExistence type="predicted"/>
<dbReference type="Proteomes" id="UP000824219">
    <property type="component" value="Linkage Group LG19"/>
</dbReference>
<feature type="compositionally biased region" description="Basic and acidic residues" evidence="1">
    <location>
        <begin position="1"/>
        <end position="10"/>
    </location>
</feature>
<comment type="caution">
    <text evidence="2">The sequence shown here is derived from an EMBL/GenBank/DDBJ whole genome shotgun (WGS) entry which is preliminary data.</text>
</comment>
<sequence>MSQPEGRVDFLKAPGRSSDKFQPEEMDPSLAEHQSHECLVLPESNQTSFLILEFMKVRTDRERETRCLTQWDSWTSSEGGEGARALGLIPSGCPGPHASGYRSQIGTTPQNQRLQSRPDPAA</sequence>
<reference evidence="2 3" key="1">
    <citation type="submission" date="2021-06" db="EMBL/GenBank/DDBJ databases">
        <title>Chromosome-level genome assembly of the red-tail catfish (Hemibagrus wyckioides).</title>
        <authorList>
            <person name="Shao F."/>
        </authorList>
    </citation>
    <scope>NUCLEOTIDE SEQUENCE [LARGE SCALE GENOMIC DNA]</scope>
    <source>
        <strain evidence="2">EC202008001</strain>
        <tissue evidence="2">Blood</tissue>
    </source>
</reference>
<feature type="region of interest" description="Disordered" evidence="1">
    <location>
        <begin position="76"/>
        <end position="122"/>
    </location>
</feature>
<evidence type="ECO:0000256" key="1">
    <source>
        <dbReference type="SAM" id="MobiDB-lite"/>
    </source>
</evidence>
<gene>
    <name evidence="2" type="ORF">KOW79_016210</name>
</gene>
<keyword evidence="3" id="KW-1185">Reference proteome</keyword>
<name>A0A9D3NGF6_9TELE</name>